<gene>
    <name evidence="3" type="ORF">HKW67_08850</name>
</gene>
<organism evidence="3 4">
    <name type="scientific">Gemmatimonas groenlandica</name>
    <dbReference type="NCBI Taxonomy" id="2732249"/>
    <lineage>
        <taxon>Bacteria</taxon>
        <taxon>Pseudomonadati</taxon>
        <taxon>Gemmatimonadota</taxon>
        <taxon>Gemmatimonadia</taxon>
        <taxon>Gemmatimonadales</taxon>
        <taxon>Gemmatimonadaceae</taxon>
        <taxon>Gemmatimonas</taxon>
    </lineage>
</organism>
<keyword evidence="2" id="KW-0812">Transmembrane</keyword>
<sequence>MSSGADGTPQYIRGVPHALPEGEHILWQGAPEALPIAKHVFHWRLLAAYFAVMTIVWATSTTLAFSSQDFLVSLLVRVGLSALVLAIVFVISGVVARTSWYAITSQRLVLRLGMVFEMSINVPFTILDSAGVGVFKDGTGQVVLTLTKPNRLAYIALWPHCRVFSINQPQPVLRGLRDAQRIGTLLAQAVADASEGAMRAPADSSRASASDPHLAPQPA</sequence>
<dbReference type="NCBIfam" id="NF040894">
    <property type="entry name" value="puhB_PGC"/>
    <property type="match status" value="1"/>
</dbReference>
<dbReference type="RefSeq" id="WP_171225041.1">
    <property type="nucleotide sequence ID" value="NZ_CP053085.1"/>
</dbReference>
<feature type="region of interest" description="Disordered" evidence="1">
    <location>
        <begin position="196"/>
        <end position="219"/>
    </location>
</feature>
<evidence type="ECO:0000313" key="4">
    <source>
        <dbReference type="Proteomes" id="UP000500938"/>
    </source>
</evidence>
<dbReference type="InterPro" id="IPR054839">
    <property type="entry name" value="puhB_PGC"/>
</dbReference>
<protein>
    <submittedName>
        <fullName evidence="3">PH domain-containing protein</fullName>
    </submittedName>
</protein>
<name>A0A6M4IPD7_9BACT</name>
<dbReference type="EMBL" id="CP053085">
    <property type="protein sequence ID" value="QJR35609.1"/>
    <property type="molecule type" value="Genomic_DNA"/>
</dbReference>
<dbReference type="KEGG" id="ggr:HKW67_08850"/>
<feature type="compositionally biased region" description="Low complexity" evidence="1">
    <location>
        <begin position="199"/>
        <end position="212"/>
    </location>
</feature>
<feature type="transmembrane region" description="Helical" evidence="2">
    <location>
        <begin position="108"/>
        <end position="127"/>
    </location>
</feature>
<feature type="transmembrane region" description="Helical" evidence="2">
    <location>
        <begin position="46"/>
        <end position="65"/>
    </location>
</feature>
<evidence type="ECO:0000313" key="3">
    <source>
        <dbReference type="EMBL" id="QJR35609.1"/>
    </source>
</evidence>
<evidence type="ECO:0000256" key="1">
    <source>
        <dbReference type="SAM" id="MobiDB-lite"/>
    </source>
</evidence>
<keyword evidence="2" id="KW-1133">Transmembrane helix</keyword>
<dbReference type="Proteomes" id="UP000500938">
    <property type="component" value="Chromosome"/>
</dbReference>
<evidence type="ECO:0000256" key="2">
    <source>
        <dbReference type="SAM" id="Phobius"/>
    </source>
</evidence>
<reference evidence="3 4" key="1">
    <citation type="submission" date="2020-05" db="EMBL/GenBank/DDBJ databases">
        <title>Complete genome sequence of Gemmatimonas greenlandica TET16.</title>
        <authorList>
            <person name="Zeng Y."/>
        </authorList>
    </citation>
    <scope>NUCLEOTIDE SEQUENCE [LARGE SCALE GENOMIC DNA]</scope>
    <source>
        <strain evidence="3 4">TET16</strain>
    </source>
</reference>
<accession>A0A6M4IPD7</accession>
<keyword evidence="4" id="KW-1185">Reference proteome</keyword>
<keyword evidence="2" id="KW-0472">Membrane</keyword>
<feature type="transmembrane region" description="Helical" evidence="2">
    <location>
        <begin position="71"/>
        <end position="96"/>
    </location>
</feature>
<dbReference type="AlphaFoldDB" id="A0A6M4IPD7"/>
<proteinExistence type="predicted"/>